<evidence type="ECO:0000313" key="8">
    <source>
        <dbReference type="Proteomes" id="UP000177390"/>
    </source>
</evidence>
<feature type="transmembrane region" description="Helical" evidence="6">
    <location>
        <begin position="245"/>
        <end position="267"/>
    </location>
</feature>
<name>A0A1F5EXP8_9BACT</name>
<gene>
    <name evidence="7" type="ORF">A3D09_03990</name>
</gene>
<dbReference type="GO" id="GO:0008360">
    <property type="term" value="P:regulation of cell shape"/>
    <property type="evidence" value="ECO:0007669"/>
    <property type="project" value="UniProtKB-KW"/>
</dbReference>
<keyword evidence="3" id="KW-0133">Cell shape</keyword>
<dbReference type="Proteomes" id="UP000177390">
    <property type="component" value="Unassembled WGS sequence"/>
</dbReference>
<evidence type="ECO:0000256" key="4">
    <source>
        <dbReference type="ARBA" id="ARBA00022989"/>
    </source>
</evidence>
<feature type="transmembrane region" description="Helical" evidence="6">
    <location>
        <begin position="30"/>
        <end position="48"/>
    </location>
</feature>
<keyword evidence="5 6" id="KW-0472">Membrane</keyword>
<dbReference type="InterPro" id="IPR018365">
    <property type="entry name" value="Cell_cycle_FtsW-rel_CS"/>
</dbReference>
<dbReference type="GO" id="GO:0051301">
    <property type="term" value="P:cell division"/>
    <property type="evidence" value="ECO:0007669"/>
    <property type="project" value="InterPro"/>
</dbReference>
<dbReference type="Pfam" id="PF01098">
    <property type="entry name" value="FTSW_RODA_SPOVE"/>
    <property type="match status" value="1"/>
</dbReference>
<keyword evidence="2 6" id="KW-0812">Transmembrane</keyword>
<feature type="transmembrane region" description="Helical" evidence="6">
    <location>
        <begin position="120"/>
        <end position="137"/>
    </location>
</feature>
<evidence type="ECO:0000256" key="5">
    <source>
        <dbReference type="ARBA" id="ARBA00023136"/>
    </source>
</evidence>
<proteinExistence type="predicted"/>
<feature type="transmembrane region" description="Helical" evidence="6">
    <location>
        <begin position="320"/>
        <end position="342"/>
    </location>
</feature>
<feature type="transmembrane region" description="Helical" evidence="6">
    <location>
        <begin position="60"/>
        <end position="80"/>
    </location>
</feature>
<dbReference type="PROSITE" id="PS00428">
    <property type="entry name" value="FTSW_RODA_SPOVE"/>
    <property type="match status" value="1"/>
</dbReference>
<feature type="transmembrane region" description="Helical" evidence="6">
    <location>
        <begin position="166"/>
        <end position="185"/>
    </location>
</feature>
<evidence type="ECO:0000256" key="1">
    <source>
        <dbReference type="ARBA" id="ARBA00004141"/>
    </source>
</evidence>
<accession>A0A1F5EXP8</accession>
<keyword evidence="4 6" id="KW-1133">Transmembrane helix</keyword>
<reference evidence="7 8" key="1">
    <citation type="journal article" date="2016" name="Nat. Commun.">
        <title>Thousands of microbial genomes shed light on interconnected biogeochemical processes in an aquifer system.</title>
        <authorList>
            <person name="Anantharaman K."/>
            <person name="Brown C.T."/>
            <person name="Hug L.A."/>
            <person name="Sharon I."/>
            <person name="Castelle C.J."/>
            <person name="Probst A.J."/>
            <person name="Thomas B.C."/>
            <person name="Singh A."/>
            <person name="Wilkins M.J."/>
            <person name="Karaoz U."/>
            <person name="Brodie E.L."/>
            <person name="Williams K.H."/>
            <person name="Hubbard S.S."/>
            <person name="Banfield J.F."/>
        </authorList>
    </citation>
    <scope>NUCLEOTIDE SEQUENCE [LARGE SCALE GENOMIC DNA]</scope>
</reference>
<dbReference type="InterPro" id="IPR001182">
    <property type="entry name" value="FtsW/RodA"/>
</dbReference>
<dbReference type="AlphaFoldDB" id="A0A1F5EXP8"/>
<dbReference type="PANTHER" id="PTHR30474:SF1">
    <property type="entry name" value="PEPTIDOGLYCAN GLYCOSYLTRANSFERASE MRDB"/>
    <property type="match status" value="1"/>
</dbReference>
<organism evidence="7 8">
    <name type="scientific">Candidatus Collierbacteria bacterium RIFCSPHIGHO2_02_FULL_49_10</name>
    <dbReference type="NCBI Taxonomy" id="1817723"/>
    <lineage>
        <taxon>Bacteria</taxon>
        <taxon>Candidatus Collieribacteriota</taxon>
    </lineage>
</organism>
<comment type="subcellular location">
    <subcellularLocation>
        <location evidence="1">Membrane</location>
        <topology evidence="1">Multi-pass membrane protein</topology>
    </subcellularLocation>
</comment>
<sequence length="350" mass="38622">MNRKAGLLISVGVLLSFGLTTIWSTVPNLFWVQFSFLVIGLVIAFIFYKLDFTIAFSLSTFLYIFSIFLLVITLFFGQSIRGASRWLGVGTWQLQTSEIVKPLLALAYAGFLANNSLKKFKNLLIFSVLALIPVLLVKTQPDLGSALVLFVLAGLMGLFAGINRRYVIIIALLFLVSIPLAPYFLKDYQLARIESFLNPYHDPRGKGYNAIQSVIAIGSGGLIGKGVRLGTQSHLNFLPERHTDFIFASFAEEFGLLGIVLVLAAYFYLLSRLFEVSSKLKEPDQKLLAIGILSIFMFQSLINIGMNLGIMPVTGITLPLFSYGGSSLISFAALLGMSLRLLELTPTHRL</sequence>
<dbReference type="GO" id="GO:0015648">
    <property type="term" value="F:lipid-linked peptidoglycan transporter activity"/>
    <property type="evidence" value="ECO:0007669"/>
    <property type="project" value="TreeGrafter"/>
</dbReference>
<feature type="transmembrane region" description="Helical" evidence="6">
    <location>
        <begin position="287"/>
        <end position="308"/>
    </location>
</feature>
<evidence type="ECO:0008006" key="9">
    <source>
        <dbReference type="Google" id="ProtNLM"/>
    </source>
</evidence>
<dbReference type="EMBL" id="MFAH01000006">
    <property type="protein sequence ID" value="OGD72137.1"/>
    <property type="molecule type" value="Genomic_DNA"/>
</dbReference>
<dbReference type="GO" id="GO:0032153">
    <property type="term" value="C:cell division site"/>
    <property type="evidence" value="ECO:0007669"/>
    <property type="project" value="TreeGrafter"/>
</dbReference>
<evidence type="ECO:0000256" key="6">
    <source>
        <dbReference type="SAM" id="Phobius"/>
    </source>
</evidence>
<evidence type="ECO:0000256" key="3">
    <source>
        <dbReference type="ARBA" id="ARBA00022960"/>
    </source>
</evidence>
<evidence type="ECO:0000313" key="7">
    <source>
        <dbReference type="EMBL" id="OGD72137.1"/>
    </source>
</evidence>
<dbReference type="GO" id="GO:0005886">
    <property type="term" value="C:plasma membrane"/>
    <property type="evidence" value="ECO:0007669"/>
    <property type="project" value="TreeGrafter"/>
</dbReference>
<dbReference type="PANTHER" id="PTHR30474">
    <property type="entry name" value="CELL CYCLE PROTEIN"/>
    <property type="match status" value="1"/>
</dbReference>
<comment type="caution">
    <text evidence="7">The sequence shown here is derived from an EMBL/GenBank/DDBJ whole genome shotgun (WGS) entry which is preliminary data.</text>
</comment>
<protein>
    <recommendedName>
        <fullName evidence="9">Rod shape-determining protein RodA</fullName>
    </recommendedName>
</protein>
<feature type="transmembrane region" description="Helical" evidence="6">
    <location>
        <begin position="143"/>
        <end position="159"/>
    </location>
</feature>
<evidence type="ECO:0000256" key="2">
    <source>
        <dbReference type="ARBA" id="ARBA00022692"/>
    </source>
</evidence>
<feature type="transmembrane region" description="Helical" evidence="6">
    <location>
        <begin position="92"/>
        <end position="113"/>
    </location>
</feature>